<accession>A0A2T4A738</accession>
<dbReference type="AlphaFoldDB" id="A0A2T4A738"/>
<keyword evidence="2" id="KW-1185">Reference proteome</keyword>
<dbReference type="GeneID" id="36626137"/>
<sequence>MDFQAVQHLLHWMDKFSTASPRKGDVPLVCSIRHERILSTTGINTSDGAPAETIRHMRVSYHFHSQGFMFPEPIVNLRSGTKDSARFVFALLSAATRRWFH</sequence>
<evidence type="ECO:0000313" key="2">
    <source>
        <dbReference type="Proteomes" id="UP000241690"/>
    </source>
</evidence>
<dbReference type="Proteomes" id="UP000241690">
    <property type="component" value="Unassembled WGS sequence"/>
</dbReference>
<organism evidence="1 2">
    <name type="scientific">Trichoderma harzianum CBS 226.95</name>
    <dbReference type="NCBI Taxonomy" id="983964"/>
    <lineage>
        <taxon>Eukaryota</taxon>
        <taxon>Fungi</taxon>
        <taxon>Dikarya</taxon>
        <taxon>Ascomycota</taxon>
        <taxon>Pezizomycotina</taxon>
        <taxon>Sordariomycetes</taxon>
        <taxon>Hypocreomycetidae</taxon>
        <taxon>Hypocreales</taxon>
        <taxon>Hypocreaceae</taxon>
        <taxon>Trichoderma</taxon>
    </lineage>
</organism>
<protein>
    <submittedName>
        <fullName evidence="1">Uncharacterized protein</fullName>
    </submittedName>
</protein>
<gene>
    <name evidence="1" type="ORF">M431DRAFT_497207</name>
</gene>
<dbReference type="EMBL" id="KZ679683">
    <property type="protein sequence ID" value="PTB52892.1"/>
    <property type="molecule type" value="Genomic_DNA"/>
</dbReference>
<reference evidence="1 2" key="1">
    <citation type="submission" date="2016-07" db="EMBL/GenBank/DDBJ databases">
        <title>Multiple horizontal gene transfer events from other fungi enriched the ability of initially mycotrophic Trichoderma (Ascomycota) to feed on dead plant biomass.</title>
        <authorList>
            <consortium name="DOE Joint Genome Institute"/>
            <person name="Aerts A."/>
            <person name="Atanasova L."/>
            <person name="Chenthamara K."/>
            <person name="Zhang J."/>
            <person name="Grujic M."/>
            <person name="Henrissat B."/>
            <person name="Kuo A."/>
            <person name="Salamov A."/>
            <person name="Lipzen A."/>
            <person name="Labutti K."/>
            <person name="Barry K."/>
            <person name="Miao Y."/>
            <person name="Rahimi M.J."/>
            <person name="Shen Q."/>
            <person name="Grigoriev I.V."/>
            <person name="Kubicek C.P."/>
            <person name="Druzhinina I.S."/>
        </authorList>
    </citation>
    <scope>NUCLEOTIDE SEQUENCE [LARGE SCALE GENOMIC DNA]</scope>
    <source>
        <strain evidence="1 2">CBS 226.95</strain>
    </source>
</reference>
<evidence type="ECO:0000313" key="1">
    <source>
        <dbReference type="EMBL" id="PTB52892.1"/>
    </source>
</evidence>
<dbReference type="RefSeq" id="XP_024772569.1">
    <property type="nucleotide sequence ID" value="XM_024917568.1"/>
</dbReference>
<proteinExistence type="predicted"/>
<name>A0A2T4A738_TRIHA</name>